<dbReference type="EnsemblPlants" id="OB07G28540.1">
    <property type="protein sequence ID" value="OB07G28540.1"/>
    <property type="gene ID" value="OB07G28540"/>
</dbReference>
<name>J3MN72_ORYBR</name>
<sequence length="57" mass="6391">CRRSSSSTRRTTSTAMPATTGCKIKSISPKLHHLYSSLYVYTIIIPTKNRSKVVVYT</sequence>
<reference evidence="1" key="2">
    <citation type="submission" date="2013-04" db="UniProtKB">
        <authorList>
            <consortium name="EnsemblPlants"/>
        </authorList>
    </citation>
    <scope>IDENTIFICATION</scope>
</reference>
<dbReference type="HOGENOM" id="CLU_3002671_0_0_1"/>
<dbReference type="AlphaFoldDB" id="J3MN72"/>
<accession>J3MN72</accession>
<evidence type="ECO:0000313" key="2">
    <source>
        <dbReference type="Proteomes" id="UP000006038"/>
    </source>
</evidence>
<keyword evidence="2" id="KW-1185">Reference proteome</keyword>
<dbReference type="Proteomes" id="UP000006038">
    <property type="component" value="Chromosome 7"/>
</dbReference>
<reference evidence="1" key="1">
    <citation type="journal article" date="2013" name="Nat. Commun.">
        <title>Whole-genome sequencing of Oryza brachyantha reveals mechanisms underlying Oryza genome evolution.</title>
        <authorList>
            <person name="Chen J."/>
            <person name="Huang Q."/>
            <person name="Gao D."/>
            <person name="Wang J."/>
            <person name="Lang Y."/>
            <person name="Liu T."/>
            <person name="Li B."/>
            <person name="Bai Z."/>
            <person name="Luis Goicoechea J."/>
            <person name="Liang C."/>
            <person name="Chen C."/>
            <person name="Zhang W."/>
            <person name="Sun S."/>
            <person name="Liao Y."/>
            <person name="Zhang X."/>
            <person name="Yang L."/>
            <person name="Song C."/>
            <person name="Wang M."/>
            <person name="Shi J."/>
            <person name="Liu G."/>
            <person name="Liu J."/>
            <person name="Zhou H."/>
            <person name="Zhou W."/>
            <person name="Yu Q."/>
            <person name="An N."/>
            <person name="Chen Y."/>
            <person name="Cai Q."/>
            <person name="Wang B."/>
            <person name="Liu B."/>
            <person name="Min J."/>
            <person name="Huang Y."/>
            <person name="Wu H."/>
            <person name="Li Z."/>
            <person name="Zhang Y."/>
            <person name="Yin Y."/>
            <person name="Song W."/>
            <person name="Jiang J."/>
            <person name="Jackson S.A."/>
            <person name="Wing R.A."/>
            <person name="Wang J."/>
            <person name="Chen M."/>
        </authorList>
    </citation>
    <scope>NUCLEOTIDE SEQUENCE [LARGE SCALE GENOMIC DNA]</scope>
    <source>
        <strain evidence="1">cv. IRGC 101232</strain>
    </source>
</reference>
<protein>
    <submittedName>
        <fullName evidence="1">Uncharacterized protein</fullName>
    </submittedName>
</protein>
<organism evidence="1">
    <name type="scientific">Oryza brachyantha</name>
    <name type="common">malo sina</name>
    <dbReference type="NCBI Taxonomy" id="4533"/>
    <lineage>
        <taxon>Eukaryota</taxon>
        <taxon>Viridiplantae</taxon>
        <taxon>Streptophyta</taxon>
        <taxon>Embryophyta</taxon>
        <taxon>Tracheophyta</taxon>
        <taxon>Spermatophyta</taxon>
        <taxon>Magnoliopsida</taxon>
        <taxon>Liliopsida</taxon>
        <taxon>Poales</taxon>
        <taxon>Poaceae</taxon>
        <taxon>BOP clade</taxon>
        <taxon>Oryzoideae</taxon>
        <taxon>Oryzeae</taxon>
        <taxon>Oryzinae</taxon>
        <taxon>Oryza</taxon>
    </lineage>
</organism>
<dbReference type="Gramene" id="OB07G28540.1">
    <property type="protein sequence ID" value="OB07G28540.1"/>
    <property type="gene ID" value="OB07G28540"/>
</dbReference>
<proteinExistence type="predicted"/>
<evidence type="ECO:0000313" key="1">
    <source>
        <dbReference type="EnsemblPlants" id="OB07G28540.1"/>
    </source>
</evidence>